<name>A0A8K0K7B0_LADFU</name>
<organism evidence="2 3">
    <name type="scientific">Ladona fulva</name>
    <name type="common">Scarce chaser dragonfly</name>
    <name type="synonym">Libellula fulva</name>
    <dbReference type="NCBI Taxonomy" id="123851"/>
    <lineage>
        <taxon>Eukaryota</taxon>
        <taxon>Metazoa</taxon>
        <taxon>Ecdysozoa</taxon>
        <taxon>Arthropoda</taxon>
        <taxon>Hexapoda</taxon>
        <taxon>Insecta</taxon>
        <taxon>Pterygota</taxon>
        <taxon>Palaeoptera</taxon>
        <taxon>Odonata</taxon>
        <taxon>Epiprocta</taxon>
        <taxon>Anisoptera</taxon>
        <taxon>Libelluloidea</taxon>
        <taxon>Libellulidae</taxon>
        <taxon>Ladona</taxon>
    </lineage>
</organism>
<feature type="compositionally biased region" description="Polar residues" evidence="1">
    <location>
        <begin position="188"/>
        <end position="205"/>
    </location>
</feature>
<proteinExistence type="predicted"/>
<evidence type="ECO:0000256" key="1">
    <source>
        <dbReference type="SAM" id="MobiDB-lite"/>
    </source>
</evidence>
<feature type="region of interest" description="Disordered" evidence="1">
    <location>
        <begin position="188"/>
        <end position="227"/>
    </location>
</feature>
<reference evidence="2" key="1">
    <citation type="submission" date="2013-04" db="EMBL/GenBank/DDBJ databases">
        <authorList>
            <person name="Qu J."/>
            <person name="Murali S.C."/>
            <person name="Bandaranaike D."/>
            <person name="Bellair M."/>
            <person name="Blankenburg K."/>
            <person name="Chao H."/>
            <person name="Dinh H."/>
            <person name="Doddapaneni H."/>
            <person name="Downs B."/>
            <person name="Dugan-Rocha S."/>
            <person name="Elkadiri S."/>
            <person name="Gnanaolivu R.D."/>
            <person name="Hernandez B."/>
            <person name="Javaid M."/>
            <person name="Jayaseelan J.C."/>
            <person name="Lee S."/>
            <person name="Li M."/>
            <person name="Ming W."/>
            <person name="Munidasa M."/>
            <person name="Muniz J."/>
            <person name="Nguyen L."/>
            <person name="Ongeri F."/>
            <person name="Osuji N."/>
            <person name="Pu L.-L."/>
            <person name="Puazo M."/>
            <person name="Qu C."/>
            <person name="Quiroz J."/>
            <person name="Raj R."/>
            <person name="Weissenberger G."/>
            <person name="Xin Y."/>
            <person name="Zou X."/>
            <person name="Han Y."/>
            <person name="Richards S."/>
            <person name="Worley K."/>
            <person name="Muzny D."/>
            <person name="Gibbs R."/>
        </authorList>
    </citation>
    <scope>NUCLEOTIDE SEQUENCE</scope>
    <source>
        <strain evidence="2">Sampled in the wild</strain>
    </source>
</reference>
<feature type="region of interest" description="Disordered" evidence="1">
    <location>
        <begin position="84"/>
        <end position="119"/>
    </location>
</feature>
<accession>A0A8K0K7B0</accession>
<dbReference type="OrthoDB" id="6600770at2759"/>
<evidence type="ECO:0000313" key="2">
    <source>
        <dbReference type="EMBL" id="KAG8228555.1"/>
    </source>
</evidence>
<gene>
    <name evidence="2" type="ORF">J437_LFUL008633</name>
</gene>
<reference evidence="2" key="2">
    <citation type="submission" date="2017-10" db="EMBL/GenBank/DDBJ databases">
        <title>Ladona fulva Genome sequencing and assembly.</title>
        <authorList>
            <person name="Murali S."/>
            <person name="Richards S."/>
            <person name="Bandaranaike D."/>
            <person name="Bellair M."/>
            <person name="Blankenburg K."/>
            <person name="Chao H."/>
            <person name="Dinh H."/>
            <person name="Doddapaneni H."/>
            <person name="Dugan-Rocha S."/>
            <person name="Elkadiri S."/>
            <person name="Gnanaolivu R."/>
            <person name="Hernandez B."/>
            <person name="Skinner E."/>
            <person name="Javaid M."/>
            <person name="Lee S."/>
            <person name="Li M."/>
            <person name="Ming W."/>
            <person name="Munidasa M."/>
            <person name="Muniz J."/>
            <person name="Nguyen L."/>
            <person name="Hughes D."/>
            <person name="Osuji N."/>
            <person name="Pu L.-L."/>
            <person name="Puazo M."/>
            <person name="Qu C."/>
            <person name="Quiroz J."/>
            <person name="Raj R."/>
            <person name="Weissenberger G."/>
            <person name="Xin Y."/>
            <person name="Zou X."/>
            <person name="Han Y."/>
            <person name="Worley K."/>
            <person name="Muzny D."/>
            <person name="Gibbs R."/>
        </authorList>
    </citation>
    <scope>NUCLEOTIDE SEQUENCE</scope>
    <source>
        <strain evidence="2">Sampled in the wild</strain>
    </source>
</reference>
<dbReference type="Proteomes" id="UP000792457">
    <property type="component" value="Unassembled WGS sequence"/>
</dbReference>
<evidence type="ECO:0000313" key="3">
    <source>
        <dbReference type="Proteomes" id="UP000792457"/>
    </source>
</evidence>
<sequence length="439" mass="48292">MQSRYSSIKFSSSLRIHILYSLGGCYRTKGSLSFTLSPLPYSASQPDSETPLTCVEHGRRFLDDDFGTEITSIGSNTSWSASWSPLPAASPPHCQSPEPSHRSPPRLLPSSPSSSSTSSTILRVQLESLTWQLNQMDVSYKMQRVVLEQMLTFLERLQTDLSSANAESMWRNGNSVCSKCGTQVFPSLGSTRRSSLDSTTKNNADGSHLNGYSHPVRPGSAFENSPLRDCPWRRRRRESSNVERISSEAHSLMRTVRSVLAATTPEPQQLLACLGEGNSCSEKANISHQSSDSSSFLPDLDQSTSTVISKSGFTKKEEEAFRLVSECGQRLWEGQRAWGGRQKGIRPKGRRSLDGCFSSSFVQPSDSYNSKSTFTSEIEQSKDCDGQCAEGLPEEEESGFSSIGSFHEGIKTESVNRGSFHEVGLPSCNDTDCLTVLWV</sequence>
<dbReference type="EMBL" id="KZ308377">
    <property type="protein sequence ID" value="KAG8228555.1"/>
    <property type="molecule type" value="Genomic_DNA"/>
</dbReference>
<comment type="caution">
    <text evidence="2">The sequence shown here is derived from an EMBL/GenBank/DDBJ whole genome shotgun (WGS) entry which is preliminary data.</text>
</comment>
<protein>
    <submittedName>
        <fullName evidence="2">Uncharacterized protein</fullName>
    </submittedName>
</protein>
<dbReference type="AlphaFoldDB" id="A0A8K0K7B0"/>
<feature type="compositionally biased region" description="Low complexity" evidence="1">
    <location>
        <begin position="108"/>
        <end position="119"/>
    </location>
</feature>
<keyword evidence="3" id="KW-1185">Reference proteome</keyword>